<keyword evidence="3" id="KW-1185">Reference proteome</keyword>
<dbReference type="EMBL" id="BSUJ01000001">
    <property type="protein sequence ID" value="GMA20202.1"/>
    <property type="molecule type" value="Genomic_DNA"/>
</dbReference>
<evidence type="ECO:0000256" key="1">
    <source>
        <dbReference type="SAM" id="MobiDB-lite"/>
    </source>
</evidence>
<evidence type="ECO:0000313" key="3">
    <source>
        <dbReference type="Proteomes" id="UP001157109"/>
    </source>
</evidence>
<proteinExistence type="predicted"/>
<protein>
    <recommendedName>
        <fullName evidence="4">tRNA-dihydrouridine synthase</fullName>
    </recommendedName>
</protein>
<accession>A0ABQ6HPC7</accession>
<feature type="region of interest" description="Disordered" evidence="1">
    <location>
        <begin position="1"/>
        <end position="20"/>
    </location>
</feature>
<evidence type="ECO:0008006" key="4">
    <source>
        <dbReference type="Google" id="ProtNLM"/>
    </source>
</evidence>
<reference evidence="3" key="1">
    <citation type="journal article" date="2019" name="Int. J. Syst. Evol. Microbiol.">
        <title>The Global Catalogue of Microorganisms (GCM) 10K type strain sequencing project: providing services to taxonomists for standard genome sequencing and annotation.</title>
        <authorList>
            <consortium name="The Broad Institute Genomics Platform"/>
            <consortium name="The Broad Institute Genome Sequencing Center for Infectious Disease"/>
            <person name="Wu L."/>
            <person name="Ma J."/>
        </authorList>
    </citation>
    <scope>NUCLEOTIDE SEQUENCE [LARGE SCALE GENOMIC DNA]</scope>
    <source>
        <strain evidence="3">NBRC 105830</strain>
    </source>
</reference>
<feature type="compositionally biased region" description="Gly residues" evidence="1">
    <location>
        <begin position="137"/>
        <end position="148"/>
    </location>
</feature>
<feature type="region of interest" description="Disordered" evidence="1">
    <location>
        <begin position="122"/>
        <end position="148"/>
    </location>
</feature>
<sequence>MDMTNELSRRPDRPRPGGRRSATVVLGVTALVAGLLTGCGAAEPDYAGVCLDPQTGKRVADQQCDDGTQTQTHRTGVGGMWYFLPFGRIAPAIGQRATGGSFSTPPDGHSYVKGGVPSTGGTVSAASVKGGTKVSRGGFGGSGGKAGS</sequence>
<evidence type="ECO:0000313" key="2">
    <source>
        <dbReference type="EMBL" id="GMA20202.1"/>
    </source>
</evidence>
<organism evidence="2 3">
    <name type="scientific">Arsenicicoccus piscis</name>
    <dbReference type="NCBI Taxonomy" id="673954"/>
    <lineage>
        <taxon>Bacteria</taxon>
        <taxon>Bacillati</taxon>
        <taxon>Actinomycetota</taxon>
        <taxon>Actinomycetes</taxon>
        <taxon>Micrococcales</taxon>
        <taxon>Intrasporangiaceae</taxon>
        <taxon>Arsenicicoccus</taxon>
    </lineage>
</organism>
<name>A0ABQ6HPC7_9MICO</name>
<gene>
    <name evidence="2" type="ORF">GCM10025862_22230</name>
</gene>
<dbReference type="Proteomes" id="UP001157109">
    <property type="component" value="Unassembled WGS sequence"/>
</dbReference>
<comment type="caution">
    <text evidence="2">The sequence shown here is derived from an EMBL/GenBank/DDBJ whole genome shotgun (WGS) entry which is preliminary data.</text>
</comment>